<sequence>MTLSELRKKRDDARKFLASI</sequence>
<organism evidence="1">
    <name type="scientific">marine sediment metagenome</name>
    <dbReference type="NCBI Taxonomy" id="412755"/>
    <lineage>
        <taxon>unclassified sequences</taxon>
        <taxon>metagenomes</taxon>
        <taxon>ecological metagenomes</taxon>
    </lineage>
</organism>
<evidence type="ECO:0000313" key="1">
    <source>
        <dbReference type="EMBL" id="KKK48545.1"/>
    </source>
</evidence>
<dbReference type="AlphaFoldDB" id="A0A0F8WJZ9"/>
<gene>
    <name evidence="1" type="ORF">LCGC14_3144020</name>
</gene>
<proteinExistence type="predicted"/>
<reference evidence="1" key="1">
    <citation type="journal article" date="2015" name="Nature">
        <title>Complex archaea that bridge the gap between prokaryotes and eukaryotes.</title>
        <authorList>
            <person name="Spang A."/>
            <person name="Saw J.H."/>
            <person name="Jorgensen S.L."/>
            <person name="Zaremba-Niedzwiedzka K."/>
            <person name="Martijn J."/>
            <person name="Lind A.E."/>
            <person name="van Eijk R."/>
            <person name="Schleper C."/>
            <person name="Guy L."/>
            <person name="Ettema T.J."/>
        </authorList>
    </citation>
    <scope>NUCLEOTIDE SEQUENCE</scope>
</reference>
<comment type="caution">
    <text evidence="1">The sequence shown here is derived from an EMBL/GenBank/DDBJ whole genome shotgun (WGS) entry which is preliminary data.</text>
</comment>
<protein>
    <submittedName>
        <fullName evidence="1">Uncharacterized protein</fullName>
    </submittedName>
</protein>
<accession>A0A0F8WJZ9</accession>
<name>A0A0F8WJZ9_9ZZZZ</name>
<feature type="non-terminal residue" evidence="1">
    <location>
        <position position="20"/>
    </location>
</feature>
<dbReference type="EMBL" id="LAZR01069010">
    <property type="protein sequence ID" value="KKK48545.1"/>
    <property type="molecule type" value="Genomic_DNA"/>
</dbReference>